<sequence length="247" mass="27846">MTTPTEQFGEFYQRDRTIHPAAYTPGYKTSVLRSHQKALISLPNSLSDITGPQFSADELGALDNDLILNYAHEGMPVGERILVHGYVLDENGKPVPNALVEVWQANAAGRYRHKNDRYMVAPIDPNFGGCGRVLTDKNGYYFYRTVKPGPYPWRNNINDWRPAHIHYSIQASGFAQRLITQMYFEGDPLIPGCPIVRSINNEESVRGLIAQLDRNAFAAMDSMAYRFDIVVRGSRATLFENYVQGAK</sequence>
<dbReference type="Gene3D" id="2.60.130.10">
    <property type="entry name" value="Aromatic compound dioxygenase"/>
    <property type="match status" value="1"/>
</dbReference>
<reference evidence="5 6" key="1">
    <citation type="submission" date="2018-06" db="EMBL/GenBank/DDBJ databases">
        <title>Genomic Encyclopedia of Type Strains, Phase IV (KMG-IV): sequencing the most valuable type-strain genomes for metagenomic binning, comparative biology and taxonomic classification.</title>
        <authorList>
            <person name="Goeker M."/>
        </authorList>
    </citation>
    <scope>NUCLEOTIDE SEQUENCE [LARGE SCALE GENOMIC DNA]</scope>
    <source>
        <strain evidence="5 6">DSM 25520</strain>
    </source>
</reference>
<dbReference type="GO" id="GO:0008199">
    <property type="term" value="F:ferric iron binding"/>
    <property type="evidence" value="ECO:0007669"/>
    <property type="project" value="InterPro"/>
</dbReference>
<dbReference type="InterPro" id="IPR000627">
    <property type="entry name" value="Intradiol_dOase_C"/>
</dbReference>
<comment type="caution">
    <text evidence="5">The sequence shown here is derived from an EMBL/GenBank/DDBJ whole genome shotgun (WGS) entry which is preliminary data.</text>
</comment>
<dbReference type="InterPro" id="IPR012785">
    <property type="entry name" value="Protocat_dOase_b"/>
</dbReference>
<dbReference type="InterPro" id="IPR050770">
    <property type="entry name" value="Intradiol_RC_Dioxygenase"/>
</dbReference>
<dbReference type="InterPro" id="IPR015889">
    <property type="entry name" value="Intradiol_dOase_core"/>
</dbReference>
<evidence type="ECO:0000256" key="3">
    <source>
        <dbReference type="ARBA" id="ARBA00023002"/>
    </source>
</evidence>
<dbReference type="AlphaFoldDB" id="A0A366HMI9"/>
<feature type="domain" description="Intradiol ring-cleavage dioxygenases" evidence="4">
    <location>
        <begin position="83"/>
        <end position="111"/>
    </location>
</feature>
<dbReference type="SUPFAM" id="SSF49482">
    <property type="entry name" value="Aromatic compound dioxygenase"/>
    <property type="match status" value="1"/>
</dbReference>
<protein>
    <submittedName>
        <fullName evidence="5">Protocatechuate 3,4-dioxygenase beta subunit</fullName>
    </submittedName>
</protein>
<organism evidence="5 6">
    <name type="scientific">Eoetvoesiella caeni</name>
    <dbReference type="NCBI Taxonomy" id="645616"/>
    <lineage>
        <taxon>Bacteria</taxon>
        <taxon>Pseudomonadati</taxon>
        <taxon>Pseudomonadota</taxon>
        <taxon>Betaproteobacteria</taxon>
        <taxon>Burkholderiales</taxon>
        <taxon>Alcaligenaceae</taxon>
        <taxon>Eoetvoesiella</taxon>
    </lineage>
</organism>
<comment type="similarity">
    <text evidence="1">Belongs to the intradiol ring-cleavage dioxygenase family.</text>
</comment>
<keyword evidence="3" id="KW-0560">Oxidoreductase</keyword>
<dbReference type="GO" id="GO:0019619">
    <property type="term" value="P:3,4-dihydroxybenzoate catabolic process"/>
    <property type="evidence" value="ECO:0007669"/>
    <property type="project" value="InterPro"/>
</dbReference>
<proteinExistence type="inferred from homology"/>
<dbReference type="PANTHER" id="PTHR33711:SF10">
    <property type="entry name" value="INTRADIOL RING-CLEAVAGE DIOXYGENASES DOMAIN-CONTAINING PROTEIN"/>
    <property type="match status" value="1"/>
</dbReference>
<evidence type="ECO:0000256" key="2">
    <source>
        <dbReference type="ARBA" id="ARBA00022964"/>
    </source>
</evidence>
<dbReference type="Pfam" id="PF12391">
    <property type="entry name" value="PCDO_beta_N"/>
    <property type="match status" value="1"/>
</dbReference>
<dbReference type="RefSeq" id="WP_113931467.1">
    <property type="nucleotide sequence ID" value="NZ_JACCEU010000001.1"/>
</dbReference>
<dbReference type="NCBIfam" id="TIGR02422">
    <property type="entry name" value="protocat_beta"/>
    <property type="match status" value="1"/>
</dbReference>
<evidence type="ECO:0000256" key="1">
    <source>
        <dbReference type="ARBA" id="ARBA00007825"/>
    </source>
</evidence>
<dbReference type="PANTHER" id="PTHR33711">
    <property type="entry name" value="DIOXYGENASE, PUTATIVE (AFU_ORTHOLOGUE AFUA_2G02910)-RELATED"/>
    <property type="match status" value="1"/>
</dbReference>
<evidence type="ECO:0000313" key="6">
    <source>
        <dbReference type="Proteomes" id="UP000253628"/>
    </source>
</evidence>
<evidence type="ECO:0000259" key="4">
    <source>
        <dbReference type="PROSITE" id="PS00083"/>
    </source>
</evidence>
<dbReference type="Proteomes" id="UP000253628">
    <property type="component" value="Unassembled WGS sequence"/>
</dbReference>
<dbReference type="PROSITE" id="PS00083">
    <property type="entry name" value="INTRADIOL_DIOXYGENAS"/>
    <property type="match status" value="1"/>
</dbReference>
<dbReference type="InterPro" id="IPR024756">
    <property type="entry name" value="PCDO_beta_N"/>
</dbReference>
<dbReference type="GO" id="GO:0018578">
    <property type="term" value="F:protocatechuate 3,4-dioxygenase activity"/>
    <property type="evidence" value="ECO:0007669"/>
    <property type="project" value="InterPro"/>
</dbReference>
<evidence type="ECO:0000313" key="5">
    <source>
        <dbReference type="EMBL" id="RBP43165.1"/>
    </source>
</evidence>
<keyword evidence="2 5" id="KW-0223">Dioxygenase</keyword>
<accession>A0A366HMI9</accession>
<keyword evidence="6" id="KW-1185">Reference proteome</keyword>
<dbReference type="EMBL" id="QNRQ01000001">
    <property type="protein sequence ID" value="RBP43165.1"/>
    <property type="molecule type" value="Genomic_DNA"/>
</dbReference>
<name>A0A366HMI9_9BURK</name>
<dbReference type="Pfam" id="PF00775">
    <property type="entry name" value="Dioxygenase_C"/>
    <property type="match status" value="1"/>
</dbReference>
<gene>
    <name evidence="5" type="ORF">DFR37_101293</name>
</gene>
<dbReference type="OrthoDB" id="9800887at2"/>